<dbReference type="PANTHER" id="PTHR43065:SF46">
    <property type="entry name" value="C4-DICARBOXYLATE TRANSPORT SENSOR PROTEIN DCTB"/>
    <property type="match status" value="1"/>
</dbReference>
<dbReference type="Gene3D" id="3.30.565.10">
    <property type="entry name" value="Histidine kinase-like ATPase, C-terminal domain"/>
    <property type="match status" value="1"/>
</dbReference>
<comment type="catalytic activity">
    <reaction evidence="1">
        <text>ATP + protein L-histidine = ADP + protein N-phospho-L-histidine.</text>
        <dbReference type="EC" id="2.7.13.3"/>
    </reaction>
</comment>
<gene>
    <name evidence="12" type="ORF">DI564_06030</name>
</gene>
<comment type="caution">
    <text evidence="12">The sequence shown here is derived from an EMBL/GenBank/DDBJ whole genome shotgun (WGS) entry which is preliminary data.</text>
</comment>
<evidence type="ECO:0000259" key="11">
    <source>
        <dbReference type="PROSITE" id="PS50110"/>
    </source>
</evidence>
<dbReference type="InterPro" id="IPR036097">
    <property type="entry name" value="HisK_dim/P_sf"/>
</dbReference>
<dbReference type="SUPFAM" id="SSF52172">
    <property type="entry name" value="CheY-like"/>
    <property type="match status" value="2"/>
</dbReference>
<evidence type="ECO:0000313" key="12">
    <source>
        <dbReference type="EMBL" id="PZQ17365.1"/>
    </source>
</evidence>
<dbReference type="PROSITE" id="PS50109">
    <property type="entry name" value="HIS_KIN"/>
    <property type="match status" value="1"/>
</dbReference>
<keyword evidence="4" id="KW-0808">Transferase</keyword>
<dbReference type="EMBL" id="QFPO01000004">
    <property type="protein sequence ID" value="PZQ17365.1"/>
    <property type="molecule type" value="Genomic_DNA"/>
</dbReference>
<keyword evidence="8" id="KW-0902">Two-component regulatory system</keyword>
<feature type="domain" description="Response regulatory" evidence="11">
    <location>
        <begin position="392"/>
        <end position="521"/>
    </location>
</feature>
<dbReference type="CDD" id="cd00156">
    <property type="entry name" value="REC"/>
    <property type="match status" value="1"/>
</dbReference>
<dbReference type="SUPFAM" id="SSF47384">
    <property type="entry name" value="Homodimeric domain of signal transducing histidine kinase"/>
    <property type="match status" value="1"/>
</dbReference>
<dbReference type="InterPro" id="IPR036890">
    <property type="entry name" value="HATPase_C_sf"/>
</dbReference>
<dbReference type="Pfam" id="PF00512">
    <property type="entry name" value="HisKA"/>
    <property type="match status" value="1"/>
</dbReference>
<organism evidence="12 13">
    <name type="scientific">Rhodanobacter denitrificans</name>
    <dbReference type="NCBI Taxonomy" id="666685"/>
    <lineage>
        <taxon>Bacteria</taxon>
        <taxon>Pseudomonadati</taxon>
        <taxon>Pseudomonadota</taxon>
        <taxon>Gammaproteobacteria</taxon>
        <taxon>Lysobacterales</taxon>
        <taxon>Rhodanobacteraceae</taxon>
        <taxon>Rhodanobacter</taxon>
    </lineage>
</organism>
<dbReference type="AlphaFoldDB" id="A0A2W5KRH1"/>
<dbReference type="InterPro" id="IPR004358">
    <property type="entry name" value="Sig_transdc_His_kin-like_C"/>
</dbReference>
<accession>A0A2W5KRH1</accession>
<dbReference type="PANTHER" id="PTHR43065">
    <property type="entry name" value="SENSOR HISTIDINE KINASE"/>
    <property type="match status" value="1"/>
</dbReference>
<protein>
    <recommendedName>
        <fullName evidence="2">histidine kinase</fullName>
        <ecNumber evidence="2">2.7.13.3</ecNumber>
    </recommendedName>
</protein>
<dbReference type="SMART" id="SM00387">
    <property type="entry name" value="HATPase_c"/>
    <property type="match status" value="1"/>
</dbReference>
<evidence type="ECO:0000256" key="5">
    <source>
        <dbReference type="ARBA" id="ARBA00022741"/>
    </source>
</evidence>
<feature type="modified residue" description="4-aspartylphosphate" evidence="9">
    <location>
        <position position="61"/>
    </location>
</feature>
<dbReference type="Pfam" id="PF02518">
    <property type="entry name" value="HATPase_c"/>
    <property type="match status" value="1"/>
</dbReference>
<dbReference type="SMART" id="SM00448">
    <property type="entry name" value="REC"/>
    <property type="match status" value="2"/>
</dbReference>
<dbReference type="Gene3D" id="1.10.287.130">
    <property type="match status" value="1"/>
</dbReference>
<evidence type="ECO:0000313" key="13">
    <source>
        <dbReference type="Proteomes" id="UP000249046"/>
    </source>
</evidence>
<dbReference type="EC" id="2.7.13.3" evidence="2"/>
<feature type="domain" description="Response regulatory" evidence="11">
    <location>
        <begin position="10"/>
        <end position="126"/>
    </location>
</feature>
<dbReference type="SMART" id="SM00388">
    <property type="entry name" value="HisKA"/>
    <property type="match status" value="1"/>
</dbReference>
<name>A0A2W5KRH1_9GAMM</name>
<evidence type="ECO:0000256" key="4">
    <source>
        <dbReference type="ARBA" id="ARBA00022679"/>
    </source>
</evidence>
<dbReference type="InterPro" id="IPR003594">
    <property type="entry name" value="HATPase_dom"/>
</dbReference>
<dbReference type="SUPFAM" id="SSF55874">
    <property type="entry name" value="ATPase domain of HSP90 chaperone/DNA topoisomerase II/histidine kinase"/>
    <property type="match status" value="1"/>
</dbReference>
<dbReference type="Gene3D" id="3.40.50.2300">
    <property type="match status" value="2"/>
</dbReference>
<dbReference type="InterPro" id="IPR011006">
    <property type="entry name" value="CheY-like_superfamily"/>
</dbReference>
<reference evidence="12 13" key="1">
    <citation type="submission" date="2017-08" db="EMBL/GenBank/DDBJ databases">
        <title>Infants hospitalized years apart are colonized by the same room-sourced microbial strains.</title>
        <authorList>
            <person name="Brooks B."/>
            <person name="Olm M.R."/>
            <person name="Firek B.A."/>
            <person name="Baker R."/>
            <person name="Thomas B.C."/>
            <person name="Morowitz M.J."/>
            <person name="Banfield J.F."/>
        </authorList>
    </citation>
    <scope>NUCLEOTIDE SEQUENCE [LARGE SCALE GENOMIC DNA]</scope>
    <source>
        <strain evidence="12">S2_005_003_R2_42</strain>
    </source>
</reference>
<evidence type="ECO:0000256" key="2">
    <source>
        <dbReference type="ARBA" id="ARBA00012438"/>
    </source>
</evidence>
<dbReference type="PROSITE" id="PS50110">
    <property type="entry name" value="RESPONSE_REGULATORY"/>
    <property type="match status" value="2"/>
</dbReference>
<evidence type="ECO:0000256" key="3">
    <source>
        <dbReference type="ARBA" id="ARBA00022553"/>
    </source>
</evidence>
<keyword evidence="5" id="KW-0547">Nucleotide-binding</keyword>
<sequence length="521" mass="56858">MVADPGLKLRVLVVEDDPLDAELVLDQLRADGLVFASRLVDDEPAFRDALTTFEPDVVLSDLSMPGFSGYRALEILREQSPRTPFIFVSGTIGEDAAVEAVQRGATDYILKGRLARMATAVRRALREAADAQARDRAEAELLRAQRFESLALLAGGLSHDLRNILQPLLLTSSMIASSDDPELRKHGELVGDCARRGLEMVASMLSFARGARVEIERVRLAALFDALEMLLRGSVPRNVTLSFERPDEDLVLEGNQTELQQCLLNLCLNALQAMPDGGALTMSAVSSQLDDTFFGEDESPAPGTYLKIEVRDTGIGMSEDVRRNLFRPFFTTKSDGTGLGLLSCKRILTNHRGYLRVESELGKGTAFVLYLPLATTEAETTTTALSRGRGERVMVVAEKAGKLTMLFDCLDLNGYAVTTAQSGTEALQKIDVIGVPQLLVMDSDLNQMTGVRTMAALLERGFTGPLVLLERPERPIDRDGLPPVDRIRFVEKPVSVPILLRTVREELDVAEGAASDSLVAE</sequence>
<dbReference type="PRINTS" id="PR00344">
    <property type="entry name" value="BCTRLSENSOR"/>
</dbReference>
<evidence type="ECO:0000256" key="7">
    <source>
        <dbReference type="ARBA" id="ARBA00022840"/>
    </source>
</evidence>
<proteinExistence type="predicted"/>
<evidence type="ECO:0000256" key="6">
    <source>
        <dbReference type="ARBA" id="ARBA00022777"/>
    </source>
</evidence>
<evidence type="ECO:0000256" key="1">
    <source>
        <dbReference type="ARBA" id="ARBA00000085"/>
    </source>
</evidence>
<keyword evidence="3 9" id="KW-0597">Phosphoprotein</keyword>
<dbReference type="Pfam" id="PF00072">
    <property type="entry name" value="Response_reg"/>
    <property type="match status" value="1"/>
</dbReference>
<keyword evidence="7" id="KW-0067">ATP-binding</keyword>
<dbReference type="GO" id="GO:0005524">
    <property type="term" value="F:ATP binding"/>
    <property type="evidence" value="ECO:0007669"/>
    <property type="project" value="UniProtKB-KW"/>
</dbReference>
<dbReference type="InterPro" id="IPR003661">
    <property type="entry name" value="HisK_dim/P_dom"/>
</dbReference>
<evidence type="ECO:0000256" key="8">
    <source>
        <dbReference type="ARBA" id="ARBA00023012"/>
    </source>
</evidence>
<evidence type="ECO:0000259" key="10">
    <source>
        <dbReference type="PROSITE" id="PS50109"/>
    </source>
</evidence>
<dbReference type="CDD" id="cd00082">
    <property type="entry name" value="HisKA"/>
    <property type="match status" value="1"/>
</dbReference>
<feature type="domain" description="Histidine kinase" evidence="10">
    <location>
        <begin position="156"/>
        <end position="375"/>
    </location>
</feature>
<feature type="modified residue" description="4-aspartylphosphate" evidence="9">
    <location>
        <position position="442"/>
    </location>
</feature>
<dbReference type="GO" id="GO:0000155">
    <property type="term" value="F:phosphorelay sensor kinase activity"/>
    <property type="evidence" value="ECO:0007669"/>
    <property type="project" value="InterPro"/>
</dbReference>
<dbReference type="InterPro" id="IPR001789">
    <property type="entry name" value="Sig_transdc_resp-reg_receiver"/>
</dbReference>
<keyword evidence="6 12" id="KW-0418">Kinase</keyword>
<dbReference type="Proteomes" id="UP000249046">
    <property type="component" value="Unassembled WGS sequence"/>
</dbReference>
<dbReference type="InterPro" id="IPR005467">
    <property type="entry name" value="His_kinase_dom"/>
</dbReference>
<evidence type="ECO:0000256" key="9">
    <source>
        <dbReference type="PROSITE-ProRule" id="PRU00169"/>
    </source>
</evidence>